<dbReference type="AlphaFoldDB" id="A0A081DB73"/>
<gene>
    <name evidence="1" type="ORF">JCM19296_1766</name>
</gene>
<dbReference type="Gene3D" id="3.60.21.10">
    <property type="match status" value="1"/>
</dbReference>
<evidence type="ECO:0000313" key="1">
    <source>
        <dbReference type="EMBL" id="GAK76169.1"/>
    </source>
</evidence>
<dbReference type="Proteomes" id="UP000028980">
    <property type="component" value="Unassembled WGS sequence"/>
</dbReference>
<name>A0A081DB73_NONUL</name>
<dbReference type="InterPro" id="IPR029052">
    <property type="entry name" value="Metallo-depent_PP-like"/>
</dbReference>
<reference evidence="1 2" key="1">
    <citation type="journal article" date="2014" name="Genome Announc.">
        <title>Draft Genome Sequences of Marine Flavobacterium Nonlabens Strains NR17, NR24, NR27, NR32, NR33, and Ara13.</title>
        <authorList>
            <person name="Nakanishi M."/>
            <person name="Meirelles P."/>
            <person name="Suzuki R."/>
            <person name="Takatani N."/>
            <person name="Mino S."/>
            <person name="Suda W."/>
            <person name="Oshima K."/>
            <person name="Hattori M."/>
            <person name="Ohkuma M."/>
            <person name="Hosokawa M."/>
            <person name="Miyashita K."/>
            <person name="Thompson F.L."/>
            <person name="Niwa A."/>
            <person name="Sawabe T."/>
            <person name="Sawabe T."/>
        </authorList>
    </citation>
    <scope>NUCLEOTIDE SEQUENCE [LARGE SCALE GENOMIC DNA]</scope>
    <source>
        <strain evidence="2">JCM19296</strain>
    </source>
</reference>
<dbReference type="EMBL" id="BBLG01000003">
    <property type="protein sequence ID" value="GAK76169.1"/>
    <property type="molecule type" value="Genomic_DNA"/>
</dbReference>
<evidence type="ECO:0000313" key="2">
    <source>
        <dbReference type="Proteomes" id="UP000028980"/>
    </source>
</evidence>
<dbReference type="SUPFAM" id="SSF56300">
    <property type="entry name" value="Metallo-dependent phosphatases"/>
    <property type="match status" value="1"/>
</dbReference>
<protein>
    <submittedName>
        <fullName evidence="1">Surface antigen (D15)</fullName>
    </submittedName>
</protein>
<sequence>MSYQKTDIADNVVLITVDSQWYLEDWNNHIYLNEDCDIKNRTEFFLEFESILKKSQGKIIMVAMHHPIFSNTNEGLIARTGGHHYTIFKINKIESLEID</sequence>
<organism evidence="1 2">
    <name type="scientific">Nonlabens ulvanivorans</name>
    <name type="common">Persicivirga ulvanivorans</name>
    <dbReference type="NCBI Taxonomy" id="906888"/>
    <lineage>
        <taxon>Bacteria</taxon>
        <taxon>Pseudomonadati</taxon>
        <taxon>Bacteroidota</taxon>
        <taxon>Flavobacteriia</taxon>
        <taxon>Flavobacteriales</taxon>
        <taxon>Flavobacteriaceae</taxon>
        <taxon>Nonlabens</taxon>
    </lineage>
</organism>
<comment type="caution">
    <text evidence="1">The sequence shown here is derived from an EMBL/GenBank/DDBJ whole genome shotgun (WGS) entry which is preliminary data.</text>
</comment>
<accession>A0A081DB73</accession>
<proteinExistence type="predicted"/>